<evidence type="ECO:0000256" key="8">
    <source>
        <dbReference type="ARBA" id="ARBA00023136"/>
    </source>
</evidence>
<reference evidence="13 14" key="1">
    <citation type="submission" date="2011-02" db="EMBL/GenBank/DDBJ databases">
        <title>The Genome Sequence of Sphaeroforma arctica JP610.</title>
        <authorList>
            <consortium name="The Broad Institute Genome Sequencing Platform"/>
            <person name="Russ C."/>
            <person name="Cuomo C."/>
            <person name="Young S.K."/>
            <person name="Zeng Q."/>
            <person name="Gargeya S."/>
            <person name="Alvarado L."/>
            <person name="Berlin A."/>
            <person name="Chapman S.B."/>
            <person name="Chen Z."/>
            <person name="Freedman E."/>
            <person name="Gellesch M."/>
            <person name="Goldberg J."/>
            <person name="Griggs A."/>
            <person name="Gujja S."/>
            <person name="Heilman E."/>
            <person name="Heiman D."/>
            <person name="Howarth C."/>
            <person name="Mehta T."/>
            <person name="Neiman D."/>
            <person name="Pearson M."/>
            <person name="Roberts A."/>
            <person name="Saif S."/>
            <person name="Shea T."/>
            <person name="Shenoy N."/>
            <person name="Sisk P."/>
            <person name="Stolte C."/>
            <person name="Sykes S."/>
            <person name="White J."/>
            <person name="Yandava C."/>
            <person name="Burger G."/>
            <person name="Gray M.W."/>
            <person name="Holland P.W.H."/>
            <person name="King N."/>
            <person name="Lang F.B.F."/>
            <person name="Roger A.J."/>
            <person name="Ruiz-Trillo I."/>
            <person name="Haas B."/>
            <person name="Nusbaum C."/>
            <person name="Birren B."/>
        </authorList>
    </citation>
    <scope>NUCLEOTIDE SEQUENCE [LARGE SCALE GENOMIC DNA]</scope>
    <source>
        <strain evidence="13 14">JP610</strain>
    </source>
</reference>
<accession>A0A0L0FWH1</accession>
<proteinExistence type="inferred from homology"/>
<gene>
    <name evidence="13" type="ORF">SARC_07338</name>
</gene>
<evidence type="ECO:0000256" key="10">
    <source>
        <dbReference type="PIRSR" id="PIRSR600542-1"/>
    </source>
</evidence>
<dbReference type="InterPro" id="IPR039551">
    <property type="entry name" value="Cho/carn_acyl_trans"/>
</dbReference>
<dbReference type="RefSeq" id="XP_014154205.1">
    <property type="nucleotide sequence ID" value="XM_014298730.1"/>
</dbReference>
<organism evidence="13 14">
    <name type="scientific">Sphaeroforma arctica JP610</name>
    <dbReference type="NCBI Taxonomy" id="667725"/>
    <lineage>
        <taxon>Eukaryota</taxon>
        <taxon>Ichthyosporea</taxon>
        <taxon>Ichthyophonida</taxon>
        <taxon>Sphaeroforma</taxon>
    </lineage>
</organism>
<dbReference type="InterPro" id="IPR000542">
    <property type="entry name" value="Carn_acyl_trans"/>
</dbReference>
<keyword evidence="4 11" id="KW-0812">Transmembrane</keyword>
<evidence type="ECO:0000256" key="3">
    <source>
        <dbReference type="ARBA" id="ARBA00022679"/>
    </source>
</evidence>
<dbReference type="Gene3D" id="3.30.559.10">
    <property type="entry name" value="Chloramphenicol acetyltransferase-like domain"/>
    <property type="match status" value="1"/>
</dbReference>
<keyword evidence="9" id="KW-0012">Acyltransferase</keyword>
<feature type="domain" description="Choline/carnitine acyltransferase" evidence="12">
    <location>
        <begin position="199"/>
        <end position="820"/>
    </location>
</feature>
<sequence length="831" mass="93653">MAEAHNVSLAFQDTHLHGVEEDFELVHIRQENFQVSYNHHGVVLFIPNPRSIGRRIAKKVYQFRNHVVSSLYPLPIQLVYVVSIAYIGFMLDADREGWWRNNAIADFVWAVDSKMNLLSSHLPIAVRVAYQSAIVGVLVIMIFMYIHRLLLKVLLSYQGWMDAPKSKMTLAWGAMLKIFYLGGGRQPNTYSFNVAMPTMPIPSAKDTVARYLKSVEVCLSPSKYQYIKELADEFLASSELTKMQGLLHVKKLMTSNYVSDWWLKYVYLRGRSSLLINSNYYGLGFASHLPSKKQTSRAGFLTHELIVLKTMLDREQLEPLLIQKLVPLCMNQYQFMFSATRVPHREADEIRQYDSGESRHVVVNYKGLMYKMEVFDKQTGEVSTPHHLERSLEYIVQHADHRLASENFSEADLSIPALTGANRTVWAEARDKHFSAGVNRASLNLVENSIFTLCLDDHEPQTWTEQGKNLLHGDGTGLWADKSFNLVVFRNGIAGINGEHSWGDAPVAAHMWETVSGREIKSDPYDRKTGCLKPSTAEEDKDLVSTDSLATLLTKNLDAEAKKGSVVSGKARVPTAVNFRMNPDLEKTILECKAEIIAAGEDLELNVFSFDKFGKDRIKKVKCSPDGFIQMAFQLAYYREAKIHPLTYESSMTRMFKDGRTETIRSCTSKAAAFVKACEDPKVSKAETLELLRDACRNHSEISKEAMKGEGVDRHLFALYVVAMGLGAESKFLSEALNMKWKLSTSQLPQRQGDPADWGGKHVQQDDKYFSPSGGFGPVDDSGYGVSYNIAGEKTIFFHVASKKSCPETDSVKFSENIQKALQDMADLLED</sequence>
<name>A0A0L0FWH1_9EUKA</name>
<dbReference type="GO" id="GO:0006631">
    <property type="term" value="P:fatty acid metabolic process"/>
    <property type="evidence" value="ECO:0007669"/>
    <property type="project" value="UniProtKB-KW"/>
</dbReference>
<evidence type="ECO:0000256" key="5">
    <source>
        <dbReference type="ARBA" id="ARBA00022832"/>
    </source>
</evidence>
<dbReference type="EMBL" id="KQ242170">
    <property type="protein sequence ID" value="KNC80303.1"/>
    <property type="molecule type" value="Genomic_DNA"/>
</dbReference>
<dbReference type="InterPro" id="IPR042231">
    <property type="entry name" value="Cho/carn_acyl_trans_2"/>
</dbReference>
<dbReference type="Pfam" id="PF00755">
    <property type="entry name" value="Carn_acyltransf"/>
    <property type="match status" value="1"/>
</dbReference>
<keyword evidence="5" id="KW-0276">Fatty acid metabolism</keyword>
<dbReference type="PANTHER" id="PTHR22589:SF31">
    <property type="entry name" value="CARNITINE O-PALMITOYLTRANSFERASE"/>
    <property type="match status" value="1"/>
</dbReference>
<evidence type="ECO:0000256" key="4">
    <source>
        <dbReference type="ARBA" id="ARBA00022692"/>
    </source>
</evidence>
<keyword evidence="8 11" id="KW-0472">Membrane</keyword>
<dbReference type="SUPFAM" id="SSF52777">
    <property type="entry name" value="CoA-dependent acyltransferases"/>
    <property type="match status" value="2"/>
</dbReference>
<dbReference type="GO" id="GO:0004095">
    <property type="term" value="F:carnitine O-palmitoyltransferase activity"/>
    <property type="evidence" value="ECO:0007669"/>
    <property type="project" value="TreeGrafter"/>
</dbReference>
<feature type="transmembrane region" description="Helical" evidence="11">
    <location>
        <begin position="124"/>
        <end position="146"/>
    </location>
</feature>
<protein>
    <recommendedName>
        <fullName evidence="12">Choline/carnitine acyltransferase domain-containing protein</fullName>
    </recommendedName>
</protein>
<dbReference type="STRING" id="667725.A0A0L0FWH1"/>
<dbReference type="OrthoDB" id="240216at2759"/>
<evidence type="ECO:0000259" key="12">
    <source>
        <dbReference type="Pfam" id="PF00755"/>
    </source>
</evidence>
<keyword evidence="14" id="KW-1185">Reference proteome</keyword>
<feature type="active site" description="Proton acceptor" evidence="10">
    <location>
        <position position="500"/>
    </location>
</feature>
<evidence type="ECO:0000313" key="13">
    <source>
        <dbReference type="EMBL" id="KNC80303.1"/>
    </source>
</evidence>
<dbReference type="AlphaFoldDB" id="A0A0L0FWH1"/>
<keyword evidence="7" id="KW-0443">Lipid metabolism</keyword>
<keyword evidence="3" id="KW-0808">Transferase</keyword>
<dbReference type="Gene3D" id="3.30.559.70">
    <property type="entry name" value="Choline/Carnitine o-acyltransferase, domain 2"/>
    <property type="match status" value="1"/>
</dbReference>
<dbReference type="FunFam" id="3.30.559.10:FF:000002">
    <property type="entry name" value="carnitine O-palmitoyltransferase 1, liver isoform"/>
    <property type="match status" value="1"/>
</dbReference>
<evidence type="ECO:0000256" key="6">
    <source>
        <dbReference type="ARBA" id="ARBA00022989"/>
    </source>
</evidence>
<evidence type="ECO:0000256" key="11">
    <source>
        <dbReference type="SAM" id="Phobius"/>
    </source>
</evidence>
<comment type="subcellular location">
    <subcellularLocation>
        <location evidence="1">Membrane</location>
        <topology evidence="1">Multi-pass membrane protein</topology>
    </subcellularLocation>
</comment>
<dbReference type="GO" id="GO:0016020">
    <property type="term" value="C:membrane"/>
    <property type="evidence" value="ECO:0007669"/>
    <property type="project" value="UniProtKB-SubCell"/>
</dbReference>
<dbReference type="GO" id="GO:0009437">
    <property type="term" value="P:carnitine metabolic process"/>
    <property type="evidence" value="ECO:0007669"/>
    <property type="project" value="TreeGrafter"/>
</dbReference>
<dbReference type="GeneID" id="25907842"/>
<evidence type="ECO:0000256" key="2">
    <source>
        <dbReference type="ARBA" id="ARBA00005232"/>
    </source>
</evidence>
<keyword evidence="6 11" id="KW-1133">Transmembrane helix</keyword>
<evidence type="ECO:0000256" key="1">
    <source>
        <dbReference type="ARBA" id="ARBA00004141"/>
    </source>
</evidence>
<feature type="transmembrane region" description="Helical" evidence="11">
    <location>
        <begin position="71"/>
        <end position="91"/>
    </location>
</feature>
<dbReference type="PANTHER" id="PTHR22589">
    <property type="entry name" value="CARNITINE O-ACYLTRANSFERASE"/>
    <property type="match status" value="1"/>
</dbReference>
<dbReference type="eggNOG" id="KOG3716">
    <property type="taxonomic scope" value="Eukaryota"/>
</dbReference>
<dbReference type="InterPro" id="IPR023213">
    <property type="entry name" value="CAT-like_dom_sf"/>
</dbReference>
<evidence type="ECO:0000256" key="9">
    <source>
        <dbReference type="ARBA" id="ARBA00023315"/>
    </source>
</evidence>
<comment type="similarity">
    <text evidence="2">Belongs to the carnitine/choline acetyltransferase family.</text>
</comment>
<dbReference type="Proteomes" id="UP000054560">
    <property type="component" value="Unassembled WGS sequence"/>
</dbReference>
<evidence type="ECO:0000256" key="7">
    <source>
        <dbReference type="ARBA" id="ARBA00023098"/>
    </source>
</evidence>
<evidence type="ECO:0000313" key="14">
    <source>
        <dbReference type="Proteomes" id="UP000054560"/>
    </source>
</evidence>
<dbReference type="GO" id="GO:0005739">
    <property type="term" value="C:mitochondrion"/>
    <property type="evidence" value="ECO:0007669"/>
    <property type="project" value="TreeGrafter"/>
</dbReference>